<comment type="caution">
    <text evidence="1">The sequence shown here is derived from an EMBL/GenBank/DDBJ whole genome shotgun (WGS) entry which is preliminary data.</text>
</comment>
<evidence type="ECO:0000313" key="2">
    <source>
        <dbReference type="Proteomes" id="UP001149821"/>
    </source>
</evidence>
<organism evidence="1 2">
    <name type="scientific">Enterovibrio qingdaonensis</name>
    <dbReference type="NCBI Taxonomy" id="2899818"/>
    <lineage>
        <taxon>Bacteria</taxon>
        <taxon>Pseudomonadati</taxon>
        <taxon>Pseudomonadota</taxon>
        <taxon>Gammaproteobacteria</taxon>
        <taxon>Vibrionales</taxon>
        <taxon>Vibrionaceae</taxon>
        <taxon>Enterovibrio</taxon>
    </lineage>
</organism>
<name>A0ABT5QJK0_9GAMM</name>
<protein>
    <submittedName>
        <fullName evidence="1">Uncharacterized protein</fullName>
    </submittedName>
</protein>
<reference evidence="1" key="1">
    <citation type="submission" date="2021-12" db="EMBL/GenBank/DDBJ databases">
        <title>Enterovibrio ZSDZ35 sp. nov. and Enterovibrio ZSDZ42 sp. nov., isolated from coastal seawater in Qingdao.</title>
        <authorList>
            <person name="Zhang P."/>
        </authorList>
    </citation>
    <scope>NUCLEOTIDE SEQUENCE</scope>
    <source>
        <strain evidence="1">ZSDZ35</strain>
    </source>
</reference>
<proteinExistence type="predicted"/>
<dbReference type="RefSeq" id="WP_274140529.1">
    <property type="nucleotide sequence ID" value="NZ_JAJUBB010000002.1"/>
</dbReference>
<sequence length="268" mass="29887">MSMLLKPLNDNQQVEIWEFASSVNAQERAIALAEAFVSITVVSKLPEWTVAGRDHLLLLAYQLQFGDAISVEGRCAECDAKNQLGFSASQILGLASTELYNAWNAQTGTIDTDVYLPRYGEITVRGLQCRFRLPCMGDLRALEYADDPLLLFAQRVINPVDFAAIKEVFSAMEDSKTAWEQLFTDLEDAMLALEPLSIVTLNASCPECGAETAHQFDIAHQFWAQLSANVEKQLWDVHLLASAYGWSSQDILGMSPARRRRHIAMIIE</sequence>
<gene>
    <name evidence="1" type="ORF">LRP49_04555</name>
</gene>
<accession>A0ABT5QJK0</accession>
<evidence type="ECO:0000313" key="1">
    <source>
        <dbReference type="EMBL" id="MDD1780466.1"/>
    </source>
</evidence>
<dbReference type="Proteomes" id="UP001149821">
    <property type="component" value="Unassembled WGS sequence"/>
</dbReference>
<dbReference type="EMBL" id="JAJUBB010000002">
    <property type="protein sequence ID" value="MDD1780466.1"/>
    <property type="molecule type" value="Genomic_DNA"/>
</dbReference>
<keyword evidence="2" id="KW-1185">Reference proteome</keyword>